<evidence type="ECO:0000313" key="6">
    <source>
        <dbReference type="EMBL" id="SHH43159.1"/>
    </source>
</evidence>
<dbReference type="STRING" id="1120995.SAMN02745245_01307"/>
<dbReference type="InterPro" id="IPR036113">
    <property type="entry name" value="Asp/Glu-ADT_sf_sub_c"/>
</dbReference>
<dbReference type="PANTHER" id="PTHR15004">
    <property type="entry name" value="GLUTAMYL-TRNA(GLN) AMIDOTRANSFERASE SUBUNIT C, MITOCHONDRIAL"/>
    <property type="match status" value="1"/>
</dbReference>
<dbReference type="AlphaFoldDB" id="A0A1M5SX95"/>
<dbReference type="GO" id="GO:0016740">
    <property type="term" value="F:transferase activity"/>
    <property type="evidence" value="ECO:0007669"/>
    <property type="project" value="UniProtKB-KW"/>
</dbReference>
<dbReference type="InterPro" id="IPR003837">
    <property type="entry name" value="GatC"/>
</dbReference>
<gene>
    <name evidence="6" type="ORF">SAMN02745245_01307</name>
</gene>
<dbReference type="Pfam" id="PF02686">
    <property type="entry name" value="GatC"/>
    <property type="match status" value="1"/>
</dbReference>
<evidence type="ECO:0000256" key="1">
    <source>
        <dbReference type="ARBA" id="ARBA00010757"/>
    </source>
</evidence>
<protein>
    <submittedName>
        <fullName evidence="6">Aspartyl/glutamyl-tRNA(Asn/Gln) amidotransferase subunit C</fullName>
    </submittedName>
</protein>
<comment type="similarity">
    <text evidence="1">Belongs to the GatC family.</text>
</comment>
<evidence type="ECO:0000313" key="7">
    <source>
        <dbReference type="Proteomes" id="UP000184032"/>
    </source>
</evidence>
<dbReference type="RefSeq" id="WP_073184865.1">
    <property type="nucleotide sequence ID" value="NZ_FQXI01000009.1"/>
</dbReference>
<accession>A0A1M5SX95</accession>
<keyword evidence="7" id="KW-1185">Reference proteome</keyword>
<evidence type="ECO:0000256" key="5">
    <source>
        <dbReference type="ARBA" id="ARBA00047913"/>
    </source>
</evidence>
<dbReference type="GO" id="GO:0070681">
    <property type="term" value="P:glutaminyl-tRNAGln biosynthesis via transamidation"/>
    <property type="evidence" value="ECO:0007669"/>
    <property type="project" value="TreeGrafter"/>
</dbReference>
<sequence length="93" mass="10808">MKRSEIKHIADIAQIDFTEEELANFEDSFVETMDLINKIKEIDTDGVESTFRVIDEVNNLREDEVGKSLTQKEAVENTVDEKYGYFNIVKFVE</sequence>
<comment type="catalytic activity">
    <reaction evidence="5">
        <text>L-glutamyl-tRNA(Gln) + L-glutamine + ATP + H2O = L-glutaminyl-tRNA(Gln) + L-glutamate + ADP + phosphate + H(+)</text>
        <dbReference type="Rhea" id="RHEA:17521"/>
        <dbReference type="Rhea" id="RHEA-COMP:9681"/>
        <dbReference type="Rhea" id="RHEA-COMP:9684"/>
        <dbReference type="ChEBI" id="CHEBI:15377"/>
        <dbReference type="ChEBI" id="CHEBI:15378"/>
        <dbReference type="ChEBI" id="CHEBI:29985"/>
        <dbReference type="ChEBI" id="CHEBI:30616"/>
        <dbReference type="ChEBI" id="CHEBI:43474"/>
        <dbReference type="ChEBI" id="CHEBI:58359"/>
        <dbReference type="ChEBI" id="CHEBI:78520"/>
        <dbReference type="ChEBI" id="CHEBI:78521"/>
        <dbReference type="ChEBI" id="CHEBI:456216"/>
    </reaction>
</comment>
<reference evidence="6 7" key="1">
    <citation type="submission" date="2016-11" db="EMBL/GenBank/DDBJ databases">
        <authorList>
            <person name="Jaros S."/>
            <person name="Januszkiewicz K."/>
            <person name="Wedrychowicz H."/>
        </authorList>
    </citation>
    <scope>NUCLEOTIDE SEQUENCE [LARGE SCALE GENOMIC DNA]</scope>
    <source>
        <strain evidence="6 7">DSM 21120</strain>
    </source>
</reference>
<name>A0A1M5SX95_9FIRM</name>
<dbReference type="NCBIfam" id="TIGR00135">
    <property type="entry name" value="gatC"/>
    <property type="match status" value="1"/>
</dbReference>
<dbReference type="GO" id="GO:0006450">
    <property type="term" value="P:regulation of translational fidelity"/>
    <property type="evidence" value="ECO:0007669"/>
    <property type="project" value="InterPro"/>
</dbReference>
<dbReference type="Proteomes" id="UP000184032">
    <property type="component" value="Unassembled WGS sequence"/>
</dbReference>
<dbReference type="PANTHER" id="PTHR15004:SF0">
    <property type="entry name" value="GLUTAMYL-TRNA(GLN) AMIDOTRANSFERASE SUBUNIT C, MITOCHONDRIAL"/>
    <property type="match status" value="1"/>
</dbReference>
<comment type="catalytic activity">
    <reaction evidence="4">
        <text>L-aspartyl-tRNA(Asn) + L-glutamine + ATP + H2O = L-asparaginyl-tRNA(Asn) + L-glutamate + ADP + phosphate + 2 H(+)</text>
        <dbReference type="Rhea" id="RHEA:14513"/>
        <dbReference type="Rhea" id="RHEA-COMP:9674"/>
        <dbReference type="Rhea" id="RHEA-COMP:9677"/>
        <dbReference type="ChEBI" id="CHEBI:15377"/>
        <dbReference type="ChEBI" id="CHEBI:15378"/>
        <dbReference type="ChEBI" id="CHEBI:29985"/>
        <dbReference type="ChEBI" id="CHEBI:30616"/>
        <dbReference type="ChEBI" id="CHEBI:43474"/>
        <dbReference type="ChEBI" id="CHEBI:58359"/>
        <dbReference type="ChEBI" id="CHEBI:78515"/>
        <dbReference type="ChEBI" id="CHEBI:78516"/>
        <dbReference type="ChEBI" id="CHEBI:456216"/>
    </reaction>
</comment>
<evidence type="ECO:0000256" key="3">
    <source>
        <dbReference type="ARBA" id="ARBA00024799"/>
    </source>
</evidence>
<proteinExistence type="inferred from homology"/>
<dbReference type="Gene3D" id="1.10.20.60">
    <property type="entry name" value="Glu-tRNAGln amidotransferase C subunit, N-terminal domain"/>
    <property type="match status" value="1"/>
</dbReference>
<dbReference type="OrthoDB" id="9813938at2"/>
<dbReference type="EMBL" id="FQXI01000009">
    <property type="protein sequence ID" value="SHH43159.1"/>
    <property type="molecule type" value="Genomic_DNA"/>
</dbReference>
<comment type="subunit">
    <text evidence="2">Heterotrimer of A, B and C subunits.</text>
</comment>
<evidence type="ECO:0000256" key="4">
    <source>
        <dbReference type="ARBA" id="ARBA00047380"/>
    </source>
</evidence>
<evidence type="ECO:0000256" key="2">
    <source>
        <dbReference type="ARBA" id="ARBA00011123"/>
    </source>
</evidence>
<dbReference type="SUPFAM" id="SSF141000">
    <property type="entry name" value="Glu-tRNAGln amidotransferase C subunit"/>
    <property type="match status" value="1"/>
</dbReference>
<comment type="function">
    <text evidence="3">Allows the formation of correctly charged Asn-tRNA(Asn) or Gln-tRNA(Gln) through the transamidation of misacylated Asp-tRNA(Asn) or Glu-tRNA(Gln) in organisms which lack either or both of asparaginyl-tRNA or glutaminyl-tRNA synthetases. The reaction takes place in the presence of glutamine and ATP through an activated phospho-Asp-tRNA(Asn) or phospho-Glu-tRNA(Gln).</text>
</comment>
<organism evidence="6 7">
    <name type="scientific">Anaerosphaera aminiphila DSM 21120</name>
    <dbReference type="NCBI Taxonomy" id="1120995"/>
    <lineage>
        <taxon>Bacteria</taxon>
        <taxon>Bacillati</taxon>
        <taxon>Bacillota</taxon>
        <taxon>Tissierellia</taxon>
        <taxon>Tissierellales</taxon>
        <taxon>Peptoniphilaceae</taxon>
        <taxon>Anaerosphaera</taxon>
    </lineage>
</organism>
<keyword evidence="6" id="KW-0808">Transferase</keyword>